<dbReference type="SMART" id="SM00153">
    <property type="entry name" value="VHP"/>
    <property type="match status" value="1"/>
</dbReference>
<organism evidence="11 12">
    <name type="scientific">Austrofundulus limnaeus</name>
    <name type="common">Annual killifish</name>
    <dbReference type="NCBI Taxonomy" id="52670"/>
    <lineage>
        <taxon>Eukaryota</taxon>
        <taxon>Metazoa</taxon>
        <taxon>Chordata</taxon>
        <taxon>Craniata</taxon>
        <taxon>Vertebrata</taxon>
        <taxon>Euteleostomi</taxon>
        <taxon>Actinopterygii</taxon>
        <taxon>Neopterygii</taxon>
        <taxon>Teleostei</taxon>
        <taxon>Neoteleostei</taxon>
        <taxon>Acanthomorphata</taxon>
        <taxon>Ovalentaria</taxon>
        <taxon>Atherinomorphae</taxon>
        <taxon>Cyprinodontiformes</taxon>
        <taxon>Rivulidae</taxon>
        <taxon>Austrofundulus</taxon>
    </lineage>
</organism>
<keyword evidence="8" id="KW-0206">Cytoskeleton</keyword>
<keyword evidence="7" id="KW-0009">Actin-binding</keyword>
<evidence type="ECO:0000256" key="3">
    <source>
        <dbReference type="ARBA" id="ARBA00008418"/>
    </source>
</evidence>
<dbReference type="GO" id="GO:0016020">
    <property type="term" value="C:membrane"/>
    <property type="evidence" value="ECO:0007669"/>
    <property type="project" value="UniProtKB-SubCell"/>
</dbReference>
<dbReference type="InterPro" id="IPR036886">
    <property type="entry name" value="Villin_headpiece_dom_sf"/>
</dbReference>
<evidence type="ECO:0000256" key="7">
    <source>
        <dbReference type="ARBA" id="ARBA00023203"/>
    </source>
</evidence>
<dbReference type="InterPro" id="IPR003128">
    <property type="entry name" value="Villin_headpiece"/>
</dbReference>
<dbReference type="Pfam" id="PF00626">
    <property type="entry name" value="Gelsolin"/>
    <property type="match status" value="1"/>
</dbReference>
<feature type="compositionally biased region" description="Polar residues" evidence="9">
    <location>
        <begin position="286"/>
        <end position="296"/>
    </location>
</feature>
<dbReference type="Gene3D" id="3.40.20.10">
    <property type="entry name" value="Severin"/>
    <property type="match status" value="5"/>
</dbReference>
<feature type="compositionally biased region" description="Basic and acidic residues" evidence="9">
    <location>
        <begin position="155"/>
        <end position="164"/>
    </location>
</feature>
<evidence type="ECO:0000313" key="12">
    <source>
        <dbReference type="RefSeq" id="XP_013869428.1"/>
    </source>
</evidence>
<dbReference type="Gene3D" id="1.10.950.10">
    <property type="entry name" value="Villin headpiece domain"/>
    <property type="match status" value="1"/>
</dbReference>
<name>A0A2I4BNY3_AUSLI</name>
<evidence type="ECO:0000256" key="9">
    <source>
        <dbReference type="SAM" id="MobiDB-lite"/>
    </source>
</evidence>
<reference evidence="12" key="1">
    <citation type="submission" date="2025-08" db="UniProtKB">
        <authorList>
            <consortium name="RefSeq"/>
        </authorList>
    </citation>
    <scope>IDENTIFICATION</scope>
</reference>
<sequence length="1478" mass="165458">MDGIDTLQSSASETKAERIARYKAERRRELAERYGNTEDFTSKYVRRDRKIGETSETVSSVTKEKDKHEDNGSEPSYTRRGIRSKASESVETVEDIQATQGNSHLKRDPITSENASSVKTSSHFRLLESGDTEEPKDERKPVESANRSVTSKISHLMDHERTEDGSSSQRCGDKLKHQWNSSNDEESSTTSLPNANKEKAMEQSTDASSRKEEQEHAASSEENQPSSLHSDRTLADSPPSSPLCQSASSLQRQDSGPQGIKGILKKSRSTSIESDHSDGSVPTRLPSRQTSVTLSHPESEEEEEEVEEELSRESDNEDASLNNDIMDGGSYSTDRRQRRSSSSSSSRGSFEEVLSPSPNESQENTSTMSEDVDELESSLDQSLSSSFKQSMALLTTEDDEKKDRLKKPKTTELIQTSLADRFNKLQDSENAWKKKKSNVDLAPKRKLSDRMKSLQEKEEQWKNKGKGAANDSVQFTVAGRMAKKGLVSTTAKDESPLASMKKSNATPVKPLEEISSRSDVKVEGDKRLDKLESFLDKLHNKGVSKNKTSTIEVTAEMEKEVMKPDDEETFGNFYRAVSPSKLLESSVVLTEEDLTELEADTTKLTSAVAEHKRAVRPARRNQGSRNPLRALAARNDIRQGYTEQRLNVASVETKRIQVERMAKHSNLADVALAGLASKENFRKVNLRSVKSTEVVTNNSALPFNKLMLIRIKGRRHVQVRLVEPTAHSLNSGDCFLLLTPKQCFMWSGEFANVIEKAKASEMASFVQAKRDLGCKAPQVTVLEEGINTESRWAKEFWSLLGGKTKYRGAGEPEEDELYESGVLDSNGVYKLEGDKLVPHEDAWASIPSVTLLNSKEVLVFDFGSEVYVWHGKDVPLGDRKVAVKLGKQLYSGSYDYSSCRVNPLDASCTNTDVPQQGEGRPSWTLFGRLSEHNETSLFREKFLDWAERKKEETAPIEEIKSPDCCSPRSPFDIDLQPCDAKALLDNEPNLVKTVLEGVDVQRGYGFVRTEDGRQAEMATVAVEAWHIKEHGEEELPVESLGQLHEADAYIIRWKYSITTLVGKRQKPGELSAGVPGRERTACFFWQGHQSSASEKGTSALMTVELGSHRGSQMLVTQGKEPPCFLQLFQGGLVIHTGSREDSSNNTGSWRLFCARGEVEVEASLVEVACQRSSLRSRASLVLLNAQKGCLYLWHGCKAQAGARLVAKRAADELTQRSCSELGLKSSGRLKVEEVEEGSEPAEFEEALGPRDKKAYDCMLQDPGKYNYTPRLFRLSASSGMFGWEEQLYSARVTEGVMAMPFLQENLYSAQQPALFLLDNRMEVYLWQGWQPEDTQSTGSAKMRWDNERKCAMETVLQYCKEKNPRRPPLAYLVLAGFEPLTFTNIFPYWEKDTSITSNPGSSKNKVILVKDALSKLSKQQYSIEELSRKPLPEGVDPLRLEDYLSDEDFKTLFEMSRVEFNSMPNWKQQNLKKSKGLF</sequence>
<evidence type="ECO:0000256" key="6">
    <source>
        <dbReference type="ARBA" id="ARBA00023136"/>
    </source>
</evidence>
<evidence type="ECO:0000256" key="1">
    <source>
        <dbReference type="ARBA" id="ARBA00004170"/>
    </source>
</evidence>
<feature type="region of interest" description="Disordered" evidence="9">
    <location>
        <begin position="31"/>
        <end position="412"/>
    </location>
</feature>
<feature type="domain" description="HP" evidence="10">
    <location>
        <begin position="1415"/>
        <end position="1478"/>
    </location>
</feature>
<feature type="compositionally biased region" description="Polar residues" evidence="9">
    <location>
        <begin position="356"/>
        <end position="368"/>
    </location>
</feature>
<dbReference type="SUPFAM" id="SSF47050">
    <property type="entry name" value="VHP, Villin headpiece domain"/>
    <property type="match status" value="1"/>
</dbReference>
<protein>
    <submittedName>
        <fullName evidence="12">Supervillin</fullName>
    </submittedName>
</protein>
<feature type="compositionally biased region" description="Basic and acidic residues" evidence="9">
    <location>
        <begin position="62"/>
        <end position="71"/>
    </location>
</feature>
<accession>A0A2I4BNY3</accession>
<dbReference type="PANTHER" id="PTHR11977">
    <property type="entry name" value="VILLIN"/>
    <property type="match status" value="1"/>
</dbReference>
<dbReference type="PANTHER" id="PTHR11977:SF87">
    <property type="entry name" value="SUPERVILLIN ISOFORM X1"/>
    <property type="match status" value="1"/>
</dbReference>
<dbReference type="CDD" id="cd11289">
    <property type="entry name" value="gelsolin_S2_like"/>
    <property type="match status" value="1"/>
</dbReference>
<dbReference type="GO" id="GO:0051016">
    <property type="term" value="P:barbed-end actin filament capping"/>
    <property type="evidence" value="ECO:0007669"/>
    <property type="project" value="TreeGrafter"/>
</dbReference>
<dbReference type="SUPFAM" id="SSF55753">
    <property type="entry name" value="Actin depolymerizing proteins"/>
    <property type="match status" value="5"/>
</dbReference>
<comment type="similarity">
    <text evidence="3">Belongs to the villin/gelsolin family.</text>
</comment>
<dbReference type="GO" id="GO:0005546">
    <property type="term" value="F:phosphatidylinositol-4,5-bisphosphate binding"/>
    <property type="evidence" value="ECO:0007669"/>
    <property type="project" value="TreeGrafter"/>
</dbReference>
<dbReference type="InterPro" id="IPR029006">
    <property type="entry name" value="ADF-H/Gelsolin-like_dom_sf"/>
</dbReference>
<keyword evidence="4" id="KW-0963">Cytoplasm</keyword>
<dbReference type="KEGG" id="alim:106521421"/>
<dbReference type="RefSeq" id="XP_013869428.1">
    <property type="nucleotide sequence ID" value="XM_014013974.1"/>
</dbReference>
<keyword evidence="6" id="KW-0472">Membrane</keyword>
<dbReference type="GO" id="GO:0051014">
    <property type="term" value="P:actin filament severing"/>
    <property type="evidence" value="ECO:0007669"/>
    <property type="project" value="TreeGrafter"/>
</dbReference>
<dbReference type="GO" id="GO:0005737">
    <property type="term" value="C:cytoplasm"/>
    <property type="evidence" value="ECO:0007669"/>
    <property type="project" value="TreeGrafter"/>
</dbReference>
<feature type="compositionally biased region" description="Polar residues" evidence="9">
    <location>
        <begin position="111"/>
        <end position="123"/>
    </location>
</feature>
<dbReference type="Proteomes" id="UP000192220">
    <property type="component" value="Unplaced"/>
</dbReference>
<dbReference type="GO" id="GO:0015629">
    <property type="term" value="C:actin cytoskeleton"/>
    <property type="evidence" value="ECO:0007669"/>
    <property type="project" value="TreeGrafter"/>
</dbReference>
<dbReference type="CDD" id="cd11293">
    <property type="entry name" value="gelsolin_S4_like"/>
    <property type="match status" value="1"/>
</dbReference>
<feature type="region of interest" description="Disordered" evidence="9">
    <location>
        <begin position="426"/>
        <end position="468"/>
    </location>
</feature>
<evidence type="ECO:0000256" key="4">
    <source>
        <dbReference type="ARBA" id="ARBA00022490"/>
    </source>
</evidence>
<dbReference type="SMART" id="SM00262">
    <property type="entry name" value="GEL"/>
    <property type="match status" value="5"/>
</dbReference>
<evidence type="ECO:0000256" key="8">
    <source>
        <dbReference type="ARBA" id="ARBA00023212"/>
    </source>
</evidence>
<feature type="compositionally biased region" description="Polar residues" evidence="9">
    <location>
        <begin position="242"/>
        <end position="256"/>
    </location>
</feature>
<feature type="compositionally biased region" description="Acidic residues" evidence="9">
    <location>
        <begin position="299"/>
        <end position="308"/>
    </location>
</feature>
<evidence type="ECO:0000256" key="2">
    <source>
        <dbReference type="ARBA" id="ARBA00004245"/>
    </source>
</evidence>
<comment type="subcellular location">
    <subcellularLocation>
        <location evidence="2">Cytoplasm</location>
        <location evidence="2">Cytoskeleton</location>
    </subcellularLocation>
    <subcellularLocation>
        <location evidence="1">Membrane</location>
        <topology evidence="1">Peripheral membrane protein</topology>
    </subcellularLocation>
</comment>
<dbReference type="OrthoDB" id="28894at2759"/>
<dbReference type="InterPro" id="IPR007123">
    <property type="entry name" value="Gelsolin-like_dom"/>
</dbReference>
<keyword evidence="11" id="KW-1185">Reference proteome</keyword>
<feature type="compositionally biased region" description="Basic and acidic residues" evidence="9">
    <location>
        <begin position="442"/>
        <end position="462"/>
    </location>
</feature>
<dbReference type="InterPro" id="IPR007122">
    <property type="entry name" value="Villin/Gelsolin"/>
</dbReference>
<dbReference type="CTD" id="562786"/>
<evidence type="ECO:0000256" key="5">
    <source>
        <dbReference type="ARBA" id="ARBA00022737"/>
    </source>
</evidence>
<feature type="compositionally biased region" description="Basic and acidic residues" evidence="9">
    <location>
        <begin position="208"/>
        <end position="219"/>
    </location>
</feature>
<dbReference type="PROSITE" id="PS51089">
    <property type="entry name" value="HP"/>
    <property type="match status" value="1"/>
</dbReference>
<gene>
    <name evidence="12" type="primary">svild</name>
</gene>
<feature type="region of interest" description="Disordered" evidence="9">
    <location>
        <begin position="486"/>
        <end position="508"/>
    </location>
</feature>
<dbReference type="GO" id="GO:0008154">
    <property type="term" value="P:actin polymerization or depolymerization"/>
    <property type="evidence" value="ECO:0007669"/>
    <property type="project" value="TreeGrafter"/>
</dbReference>
<keyword evidence="5" id="KW-0677">Repeat</keyword>
<dbReference type="GO" id="GO:0051015">
    <property type="term" value="F:actin filament binding"/>
    <property type="evidence" value="ECO:0007669"/>
    <property type="project" value="InterPro"/>
</dbReference>
<evidence type="ECO:0000259" key="10">
    <source>
        <dbReference type="PROSITE" id="PS51089"/>
    </source>
</evidence>
<dbReference type="Pfam" id="PF02209">
    <property type="entry name" value="VHP"/>
    <property type="match status" value="1"/>
</dbReference>
<proteinExistence type="inferred from homology"/>
<dbReference type="FunFam" id="1.10.950.10:FF:000003">
    <property type="entry name" value="supervillin isoform X2"/>
    <property type="match status" value="1"/>
</dbReference>
<dbReference type="InParanoid" id="A0A2I4BNY3"/>
<evidence type="ECO:0000313" key="11">
    <source>
        <dbReference type="Proteomes" id="UP000192220"/>
    </source>
</evidence>